<dbReference type="InterPro" id="IPR000073">
    <property type="entry name" value="AB_hydrolase_1"/>
</dbReference>
<feature type="domain" description="AB hydrolase-1" evidence="1">
    <location>
        <begin position="13"/>
        <end position="114"/>
    </location>
</feature>
<dbReference type="PRINTS" id="PR00412">
    <property type="entry name" value="EPOXHYDRLASE"/>
</dbReference>
<dbReference type="Pfam" id="PF00561">
    <property type="entry name" value="Abhydrolase_1"/>
    <property type="match status" value="1"/>
</dbReference>
<name>A0ABP7VUW6_9ACTN</name>
<dbReference type="PRINTS" id="PR00111">
    <property type="entry name" value="ABHYDROLASE"/>
</dbReference>
<evidence type="ECO:0000313" key="2">
    <source>
        <dbReference type="EMBL" id="GAA4075013.1"/>
    </source>
</evidence>
<dbReference type="Gene3D" id="3.40.50.1820">
    <property type="entry name" value="alpha/beta hydrolase"/>
    <property type="match status" value="1"/>
</dbReference>
<dbReference type="Proteomes" id="UP001500683">
    <property type="component" value="Unassembled WGS sequence"/>
</dbReference>
<protein>
    <submittedName>
        <fullName evidence="2">Lipase LipV</fullName>
    </submittedName>
</protein>
<dbReference type="PANTHER" id="PTHR43798:SF33">
    <property type="entry name" value="HYDROLASE, PUTATIVE (AFU_ORTHOLOGUE AFUA_2G14860)-RELATED"/>
    <property type="match status" value="1"/>
</dbReference>
<dbReference type="PANTHER" id="PTHR43798">
    <property type="entry name" value="MONOACYLGLYCEROL LIPASE"/>
    <property type="match status" value="1"/>
</dbReference>
<reference evidence="3" key="1">
    <citation type="journal article" date="2019" name="Int. J. Syst. Evol. Microbiol.">
        <title>The Global Catalogue of Microorganisms (GCM) 10K type strain sequencing project: providing services to taxonomists for standard genome sequencing and annotation.</title>
        <authorList>
            <consortium name="The Broad Institute Genomics Platform"/>
            <consortium name="The Broad Institute Genome Sequencing Center for Infectious Disease"/>
            <person name="Wu L."/>
            <person name="Ma J."/>
        </authorList>
    </citation>
    <scope>NUCLEOTIDE SEQUENCE [LARGE SCALE GENOMIC DNA]</scope>
    <source>
        <strain evidence="3">JCM 16702</strain>
    </source>
</reference>
<sequence>MSLHVHRYGEGRPVLALHGIKGHGARWRCLAEEHLAGWRVVAPDLRGHGRSTYDAPWHVERHVADLLALLDAEGVDRADVVGHSYGGMIAVHLARVAPTRVGRLVLLDPAIGLDPARMRERAHESLATASYADPGEALAARAVGWPDAPAQAVDDEVAEHLERGPDGRWRWRFEPAAVVTAFSEMARPAVAPPPGVPTHLVIAVRAGLVRPEFVAACREALDGAFTVTEIDAGHMLFIDRPAQVGPLVRDLLSR</sequence>
<proteinExistence type="predicted"/>
<dbReference type="SUPFAM" id="SSF53474">
    <property type="entry name" value="alpha/beta-Hydrolases"/>
    <property type="match status" value="1"/>
</dbReference>
<evidence type="ECO:0000259" key="1">
    <source>
        <dbReference type="Pfam" id="PF00561"/>
    </source>
</evidence>
<accession>A0ABP7VUW6</accession>
<keyword evidence="3" id="KW-1185">Reference proteome</keyword>
<evidence type="ECO:0000313" key="3">
    <source>
        <dbReference type="Proteomes" id="UP001500683"/>
    </source>
</evidence>
<dbReference type="RefSeq" id="WP_344948183.1">
    <property type="nucleotide sequence ID" value="NZ_BAAAZG010000020.1"/>
</dbReference>
<dbReference type="InterPro" id="IPR029058">
    <property type="entry name" value="AB_hydrolase_fold"/>
</dbReference>
<gene>
    <name evidence="2" type="primary">lipV</name>
    <name evidence="2" type="ORF">GCM10022214_35090</name>
</gene>
<comment type="caution">
    <text evidence="2">The sequence shown here is derived from an EMBL/GenBank/DDBJ whole genome shotgun (WGS) entry which is preliminary data.</text>
</comment>
<dbReference type="InterPro" id="IPR000639">
    <property type="entry name" value="Epox_hydrolase-like"/>
</dbReference>
<dbReference type="EMBL" id="BAAAZG010000020">
    <property type="protein sequence ID" value="GAA4075013.1"/>
    <property type="molecule type" value="Genomic_DNA"/>
</dbReference>
<organism evidence="2 3">
    <name type="scientific">Actinomadura miaoliensis</name>
    <dbReference type="NCBI Taxonomy" id="430685"/>
    <lineage>
        <taxon>Bacteria</taxon>
        <taxon>Bacillati</taxon>
        <taxon>Actinomycetota</taxon>
        <taxon>Actinomycetes</taxon>
        <taxon>Streptosporangiales</taxon>
        <taxon>Thermomonosporaceae</taxon>
        <taxon>Actinomadura</taxon>
    </lineage>
</organism>
<dbReference type="InterPro" id="IPR050266">
    <property type="entry name" value="AB_hydrolase_sf"/>
</dbReference>